<proteinExistence type="predicted"/>
<protein>
    <submittedName>
        <fullName evidence="1">Uncharacterized protein</fullName>
    </submittedName>
</protein>
<organism evidence="1">
    <name type="scientific">Siphoviridae sp. ctWhx86</name>
    <dbReference type="NCBI Taxonomy" id="2826362"/>
    <lineage>
        <taxon>Viruses</taxon>
        <taxon>Duplodnaviria</taxon>
        <taxon>Heunggongvirae</taxon>
        <taxon>Uroviricota</taxon>
        <taxon>Caudoviricetes</taxon>
    </lineage>
</organism>
<dbReference type="EMBL" id="BK015702">
    <property type="protein sequence ID" value="DAE20835.1"/>
    <property type="molecule type" value="Genomic_DNA"/>
</dbReference>
<accession>A0A8S5QPV8</accession>
<reference evidence="1" key="1">
    <citation type="journal article" date="2021" name="Proc. Natl. Acad. Sci. U.S.A.">
        <title>A Catalog of Tens of Thousands of Viruses from Human Metagenomes Reveals Hidden Associations with Chronic Diseases.</title>
        <authorList>
            <person name="Tisza M.J."/>
            <person name="Buck C.B."/>
        </authorList>
    </citation>
    <scope>NUCLEOTIDE SEQUENCE</scope>
    <source>
        <strain evidence="1">CtWhx86</strain>
    </source>
</reference>
<evidence type="ECO:0000313" key="1">
    <source>
        <dbReference type="EMBL" id="DAE20835.1"/>
    </source>
</evidence>
<sequence>MACSFFISLIAFPFSFTQSLTESSINSSQPFGNVIDLPTSFPHNSINFEINCSLSIFPFLF</sequence>
<name>A0A8S5QPV8_9CAUD</name>